<dbReference type="InParanoid" id="A0A0D2U0A7"/>
<organism evidence="2 3">
    <name type="scientific">Capsaspora owczarzaki (strain ATCC 30864)</name>
    <dbReference type="NCBI Taxonomy" id="595528"/>
    <lineage>
        <taxon>Eukaryota</taxon>
        <taxon>Filasterea</taxon>
        <taxon>Capsaspora</taxon>
    </lineage>
</organism>
<evidence type="ECO:0000313" key="2">
    <source>
        <dbReference type="EMBL" id="KJE88606.1"/>
    </source>
</evidence>
<feature type="region of interest" description="Disordered" evidence="1">
    <location>
        <begin position="68"/>
        <end position="171"/>
    </location>
</feature>
<dbReference type="Proteomes" id="UP000008743">
    <property type="component" value="Unassembled WGS sequence"/>
</dbReference>
<dbReference type="AlphaFoldDB" id="A0A0D2U0A7"/>
<feature type="compositionally biased region" description="Basic and acidic residues" evidence="1">
    <location>
        <begin position="303"/>
        <end position="316"/>
    </location>
</feature>
<gene>
    <name evidence="2" type="ORF">CAOG_000236</name>
</gene>
<proteinExistence type="predicted"/>
<sequence>MVYSFIYGGYKAITKSSKRRRQRRIQSTVRLPDHPTPGSFEYSSVVFIARSNAEYDATPAAAAATAAAGNAPGTPLSLSGEMRQIPSATPHQPNAGFVPGTFAPPPGPSDSEGKDQAESPNVHFKLSNPSSDSTLPTVTHPSQVVRQHSDSSYCNHDACRNNSGGNRQQQQQQVMALRRGSSTMFRSEPLAPRPSIAPGALHHCVCLKTTEMSRFKVRSLAICNGYLLLFHDKNKTWNTLATKYTDSHREPINLNDAIVYISQRRRHAHHYVSPMLRARSSSVAGDSTDSGVDIVPAISARHGILDDIREDPTHATEEDDDATTGSGSGGLKENKENVIESAGDTAAGQSSSNQAPASAANRRVLWSSSVPSTSTATEYRDGSSVRVGAGGGAPAFRRPSIVPDMVMDEEMVRRVQALAPLTFVIEPRAQSHGHVINHTGSTNVARAESPEVQETEPSCWGSSGSSTNTSKPRTFPVLHIRPRTLAEGRELLKALSRHAEIQECLAHDDDAGELPDFGSTVSLNRASL</sequence>
<feature type="region of interest" description="Disordered" evidence="1">
    <location>
        <begin position="444"/>
        <end position="474"/>
    </location>
</feature>
<feature type="compositionally biased region" description="Polar residues" evidence="1">
    <location>
        <begin position="460"/>
        <end position="472"/>
    </location>
</feature>
<feature type="compositionally biased region" description="Low complexity" evidence="1">
    <location>
        <begin position="346"/>
        <end position="361"/>
    </location>
</feature>
<dbReference type="RefSeq" id="XP_004365107.1">
    <property type="nucleotide sequence ID" value="XM_004365050.2"/>
</dbReference>
<name>A0A0D2U0A7_CAPO3</name>
<evidence type="ECO:0000313" key="3">
    <source>
        <dbReference type="Proteomes" id="UP000008743"/>
    </source>
</evidence>
<accession>A0A0D2U0A7</accession>
<keyword evidence="3" id="KW-1185">Reference proteome</keyword>
<evidence type="ECO:0000256" key="1">
    <source>
        <dbReference type="SAM" id="MobiDB-lite"/>
    </source>
</evidence>
<dbReference type="EMBL" id="KE346360">
    <property type="protein sequence ID" value="KJE88606.1"/>
    <property type="molecule type" value="Genomic_DNA"/>
</dbReference>
<reference evidence="3" key="1">
    <citation type="submission" date="2011-02" db="EMBL/GenBank/DDBJ databases">
        <title>The Genome Sequence of Capsaspora owczarzaki ATCC 30864.</title>
        <authorList>
            <person name="Russ C."/>
            <person name="Cuomo C."/>
            <person name="Burger G."/>
            <person name="Gray M.W."/>
            <person name="Holland P.W.H."/>
            <person name="King N."/>
            <person name="Lang F.B.F."/>
            <person name="Roger A.J."/>
            <person name="Ruiz-Trillo I."/>
            <person name="Young S.K."/>
            <person name="Zeng Q."/>
            <person name="Gargeya S."/>
            <person name="Alvarado L."/>
            <person name="Berlin A."/>
            <person name="Chapman S.B."/>
            <person name="Chen Z."/>
            <person name="Freedman E."/>
            <person name="Gellesch M."/>
            <person name="Goldberg J."/>
            <person name="Griggs A."/>
            <person name="Gujja S."/>
            <person name="Heilman E."/>
            <person name="Heiman D."/>
            <person name="Howarth C."/>
            <person name="Mehta T."/>
            <person name="Neiman D."/>
            <person name="Pearson M."/>
            <person name="Roberts A."/>
            <person name="Saif S."/>
            <person name="Shea T."/>
            <person name="Shenoy N."/>
            <person name="Sisk P."/>
            <person name="Stolte C."/>
            <person name="Sykes S."/>
            <person name="White J."/>
            <person name="Yandava C."/>
            <person name="Haas B."/>
            <person name="Nusbaum C."/>
            <person name="Birren B."/>
        </authorList>
    </citation>
    <scope>NUCLEOTIDE SEQUENCE</scope>
    <source>
        <strain evidence="3">ATCC 30864</strain>
    </source>
</reference>
<feature type="compositionally biased region" description="Polar residues" evidence="1">
    <location>
        <begin position="366"/>
        <end position="377"/>
    </location>
</feature>
<feature type="region of interest" description="Disordered" evidence="1">
    <location>
        <begin position="303"/>
        <end position="391"/>
    </location>
</feature>
<feature type="compositionally biased region" description="Polar residues" evidence="1">
    <location>
        <begin position="127"/>
        <end position="167"/>
    </location>
</feature>
<protein>
    <submittedName>
        <fullName evidence="2">Uncharacterized protein</fullName>
    </submittedName>
</protein>